<accession>A0A8J3YJI9</accession>
<dbReference type="GO" id="GO:0016491">
    <property type="term" value="F:oxidoreductase activity"/>
    <property type="evidence" value="ECO:0007669"/>
    <property type="project" value="UniProtKB-KW"/>
</dbReference>
<dbReference type="PRINTS" id="PR00080">
    <property type="entry name" value="SDRFAMILY"/>
</dbReference>
<dbReference type="SUPFAM" id="SSF51735">
    <property type="entry name" value="NAD(P)-binding Rossmann-fold domains"/>
    <property type="match status" value="1"/>
</dbReference>
<gene>
    <name evidence="5" type="ORF">Val02_33600</name>
</gene>
<keyword evidence="2" id="KW-0521">NADP</keyword>
<dbReference type="PANTHER" id="PTHR43490:SF99">
    <property type="entry name" value="SHORT-CHAIN DEHYDROGENASE_REDUCTASE"/>
    <property type="match status" value="1"/>
</dbReference>
<dbReference type="Pfam" id="PF00106">
    <property type="entry name" value="adh_short"/>
    <property type="match status" value="1"/>
</dbReference>
<dbReference type="InterPro" id="IPR002347">
    <property type="entry name" value="SDR_fam"/>
</dbReference>
<dbReference type="AlphaFoldDB" id="A0A8J3YJI9"/>
<reference evidence="5" key="1">
    <citation type="submission" date="2021-01" db="EMBL/GenBank/DDBJ databases">
        <title>Whole genome shotgun sequence of Virgisporangium aliadipatigenens NBRC 105644.</title>
        <authorList>
            <person name="Komaki H."/>
            <person name="Tamura T."/>
        </authorList>
    </citation>
    <scope>NUCLEOTIDE SEQUENCE</scope>
    <source>
        <strain evidence="5">NBRC 105644</strain>
    </source>
</reference>
<dbReference type="EMBL" id="BOPF01000010">
    <property type="protein sequence ID" value="GIJ46474.1"/>
    <property type="molecule type" value="Genomic_DNA"/>
</dbReference>
<dbReference type="PRINTS" id="PR00081">
    <property type="entry name" value="GDHRDH"/>
</dbReference>
<sequence length="286" mass="29370">MQFLRDGDEVLQVPPVQPIHTLTVSVRTRFVIAASGRRGLAGRMANTTIALVTGGNKGIGFETAAQLAATGATVLLGARDRVRREEAVAALRATGADVHPVELDVTDPASAVAAAALVDATYGRLDVLVNNAAVSGGWMPLTGSDPAVVRAVFDTNVVGVMNVTNAFLPLLRRSAAPRVVNVSSSVGSLHVQRDFRGPLGQLPGSAAYVPSKAALNALTVQYAKELRGTGILVNAVDPGYCATDFNNHAGTRPAAAGAANVVRLATVGNDGPTGGFYADDGAVVPW</sequence>
<dbReference type="InterPro" id="IPR036291">
    <property type="entry name" value="NAD(P)-bd_dom_sf"/>
</dbReference>
<evidence type="ECO:0000256" key="4">
    <source>
        <dbReference type="RuleBase" id="RU000363"/>
    </source>
</evidence>
<evidence type="ECO:0000313" key="6">
    <source>
        <dbReference type="Proteomes" id="UP000619260"/>
    </source>
</evidence>
<dbReference type="PANTHER" id="PTHR43490">
    <property type="entry name" value="(+)-NEOMENTHOL DEHYDROGENASE"/>
    <property type="match status" value="1"/>
</dbReference>
<evidence type="ECO:0000256" key="1">
    <source>
        <dbReference type="ARBA" id="ARBA00006484"/>
    </source>
</evidence>
<dbReference type="Gene3D" id="3.40.50.720">
    <property type="entry name" value="NAD(P)-binding Rossmann-like Domain"/>
    <property type="match status" value="1"/>
</dbReference>
<evidence type="ECO:0000256" key="2">
    <source>
        <dbReference type="ARBA" id="ARBA00022857"/>
    </source>
</evidence>
<dbReference type="Proteomes" id="UP000619260">
    <property type="component" value="Unassembled WGS sequence"/>
</dbReference>
<name>A0A8J3YJI9_9ACTN</name>
<comment type="similarity">
    <text evidence="1 4">Belongs to the short-chain dehydrogenases/reductases (SDR) family.</text>
</comment>
<keyword evidence="6" id="KW-1185">Reference proteome</keyword>
<protein>
    <submittedName>
        <fullName evidence="5">Dehydrogenase</fullName>
    </submittedName>
</protein>
<organism evidence="5 6">
    <name type="scientific">Virgisporangium aliadipatigenens</name>
    <dbReference type="NCBI Taxonomy" id="741659"/>
    <lineage>
        <taxon>Bacteria</taxon>
        <taxon>Bacillati</taxon>
        <taxon>Actinomycetota</taxon>
        <taxon>Actinomycetes</taxon>
        <taxon>Micromonosporales</taxon>
        <taxon>Micromonosporaceae</taxon>
        <taxon>Virgisporangium</taxon>
    </lineage>
</organism>
<evidence type="ECO:0000313" key="5">
    <source>
        <dbReference type="EMBL" id="GIJ46474.1"/>
    </source>
</evidence>
<comment type="caution">
    <text evidence="5">The sequence shown here is derived from an EMBL/GenBank/DDBJ whole genome shotgun (WGS) entry which is preliminary data.</text>
</comment>
<keyword evidence="3" id="KW-0560">Oxidoreductase</keyword>
<proteinExistence type="inferred from homology"/>
<evidence type="ECO:0000256" key="3">
    <source>
        <dbReference type="ARBA" id="ARBA00023002"/>
    </source>
</evidence>